<evidence type="ECO:0000259" key="12">
    <source>
        <dbReference type="PROSITE" id="PS50109"/>
    </source>
</evidence>
<dbReference type="PANTHER" id="PTHR43711">
    <property type="entry name" value="TWO-COMPONENT HISTIDINE KINASE"/>
    <property type="match status" value="1"/>
</dbReference>
<proteinExistence type="predicted"/>
<dbReference type="InterPro" id="IPR003594">
    <property type="entry name" value="HATPase_dom"/>
</dbReference>
<dbReference type="CDD" id="cd00130">
    <property type="entry name" value="PAS"/>
    <property type="match status" value="1"/>
</dbReference>
<reference evidence="14 15" key="1">
    <citation type="submission" date="2019-03" db="EMBL/GenBank/DDBJ databases">
        <title>Genomic Encyclopedia of Archaeal and Bacterial Type Strains, Phase II (KMG-II): from individual species to whole genera.</title>
        <authorList>
            <person name="Goeker M."/>
        </authorList>
    </citation>
    <scope>NUCLEOTIDE SEQUENCE [LARGE SCALE GENOMIC DNA]</scope>
    <source>
        <strain evidence="14 15">DSM 22554</strain>
    </source>
</reference>
<dbReference type="SMART" id="SM00091">
    <property type="entry name" value="PAS"/>
    <property type="match status" value="1"/>
</dbReference>
<comment type="caution">
    <text evidence="14">The sequence shown here is derived from an EMBL/GenBank/DDBJ whole genome shotgun (WGS) entry which is preliminary data.</text>
</comment>
<evidence type="ECO:0000256" key="11">
    <source>
        <dbReference type="SAM" id="Coils"/>
    </source>
</evidence>
<dbReference type="RefSeq" id="WP_132222037.1">
    <property type="nucleotide sequence ID" value="NZ_SMGO01000001.1"/>
</dbReference>
<dbReference type="SUPFAM" id="SSF55874">
    <property type="entry name" value="ATPase domain of HSP90 chaperone/DNA topoisomerase II/histidine kinase"/>
    <property type="match status" value="1"/>
</dbReference>
<evidence type="ECO:0000256" key="7">
    <source>
        <dbReference type="ARBA" id="ARBA00022840"/>
    </source>
</evidence>
<evidence type="ECO:0000256" key="8">
    <source>
        <dbReference type="ARBA" id="ARBA00023012"/>
    </source>
</evidence>
<comment type="catalytic activity">
    <reaction evidence="1">
        <text>ATP + protein L-histidine = ADP + protein N-phospho-L-histidine.</text>
        <dbReference type="EC" id="2.7.13.3"/>
    </reaction>
</comment>
<dbReference type="InterPro" id="IPR000014">
    <property type="entry name" value="PAS"/>
</dbReference>
<dbReference type="EC" id="2.7.13.3" evidence="2"/>
<evidence type="ECO:0000256" key="9">
    <source>
        <dbReference type="ARBA" id="ARBA00059827"/>
    </source>
</evidence>
<dbReference type="InterPro" id="IPR050736">
    <property type="entry name" value="Sensor_HK_Regulatory"/>
</dbReference>
<keyword evidence="11" id="KW-0175">Coiled coil</keyword>
<dbReference type="Pfam" id="PF02518">
    <property type="entry name" value="HATPase_c"/>
    <property type="match status" value="1"/>
</dbReference>
<evidence type="ECO:0000256" key="2">
    <source>
        <dbReference type="ARBA" id="ARBA00012438"/>
    </source>
</evidence>
<dbReference type="PROSITE" id="PS50112">
    <property type="entry name" value="PAS"/>
    <property type="match status" value="1"/>
</dbReference>
<evidence type="ECO:0000256" key="10">
    <source>
        <dbReference type="ARBA" id="ARBA00070616"/>
    </source>
</evidence>
<dbReference type="InterPro" id="IPR035965">
    <property type="entry name" value="PAS-like_dom_sf"/>
</dbReference>
<dbReference type="AlphaFoldDB" id="A0A4V2PYE4"/>
<comment type="function">
    <text evidence="9">Putative oxygen sensor; modulates the activity of FixJ, a transcriptional activator of nitrogen fixation fixK gene. FixL probably acts as a kinase that phosphorylates FixJ.</text>
</comment>
<evidence type="ECO:0000256" key="5">
    <source>
        <dbReference type="ARBA" id="ARBA00022741"/>
    </source>
</evidence>
<evidence type="ECO:0000256" key="6">
    <source>
        <dbReference type="ARBA" id="ARBA00022777"/>
    </source>
</evidence>
<keyword evidence="7" id="KW-0067">ATP-binding</keyword>
<dbReference type="CDD" id="cd00082">
    <property type="entry name" value="HisKA"/>
    <property type="match status" value="1"/>
</dbReference>
<dbReference type="OrthoDB" id="9808408at2"/>
<dbReference type="Gene3D" id="1.10.287.130">
    <property type="match status" value="1"/>
</dbReference>
<dbReference type="Proteomes" id="UP000294616">
    <property type="component" value="Unassembled WGS sequence"/>
</dbReference>
<organism evidence="14 15">
    <name type="scientific">Albibacterium bauzanense</name>
    <dbReference type="NCBI Taxonomy" id="653929"/>
    <lineage>
        <taxon>Bacteria</taxon>
        <taxon>Pseudomonadati</taxon>
        <taxon>Bacteroidota</taxon>
        <taxon>Sphingobacteriia</taxon>
        <taxon>Sphingobacteriales</taxon>
        <taxon>Sphingobacteriaceae</taxon>
        <taxon>Albibacterium</taxon>
    </lineage>
</organism>
<dbReference type="PRINTS" id="PR00344">
    <property type="entry name" value="BCTRLSENSOR"/>
</dbReference>
<dbReference type="GO" id="GO:0005524">
    <property type="term" value="F:ATP binding"/>
    <property type="evidence" value="ECO:0007669"/>
    <property type="project" value="UniProtKB-KW"/>
</dbReference>
<keyword evidence="6 14" id="KW-0418">Kinase</keyword>
<dbReference type="SMART" id="SM00387">
    <property type="entry name" value="HATPase_c"/>
    <property type="match status" value="1"/>
</dbReference>
<accession>A0A4V2PYE4</accession>
<dbReference type="PROSITE" id="PS50109">
    <property type="entry name" value="HIS_KIN"/>
    <property type="match status" value="1"/>
</dbReference>
<dbReference type="PANTHER" id="PTHR43711:SF26">
    <property type="entry name" value="SENSOR HISTIDINE KINASE RCSC"/>
    <property type="match status" value="1"/>
</dbReference>
<dbReference type="FunFam" id="3.30.450.20:FF:000060">
    <property type="entry name" value="Sensor protein FixL"/>
    <property type="match status" value="1"/>
</dbReference>
<dbReference type="GO" id="GO:0000155">
    <property type="term" value="F:phosphorelay sensor kinase activity"/>
    <property type="evidence" value="ECO:0007669"/>
    <property type="project" value="InterPro"/>
</dbReference>
<gene>
    <name evidence="14" type="ORF">C8N28_0973</name>
</gene>
<evidence type="ECO:0000256" key="4">
    <source>
        <dbReference type="ARBA" id="ARBA00022679"/>
    </source>
</evidence>
<dbReference type="CDD" id="cd00075">
    <property type="entry name" value="HATPase"/>
    <property type="match status" value="1"/>
</dbReference>
<protein>
    <recommendedName>
        <fullName evidence="10">Sensor protein FixL</fullName>
        <ecNumber evidence="2">2.7.13.3</ecNumber>
    </recommendedName>
</protein>
<feature type="domain" description="Histidine kinase" evidence="12">
    <location>
        <begin position="180"/>
        <end position="394"/>
    </location>
</feature>
<dbReference type="Gene3D" id="3.30.565.10">
    <property type="entry name" value="Histidine kinase-like ATPase, C-terminal domain"/>
    <property type="match status" value="1"/>
</dbReference>
<dbReference type="InterPro" id="IPR036890">
    <property type="entry name" value="HATPase_C_sf"/>
</dbReference>
<dbReference type="InterPro" id="IPR004358">
    <property type="entry name" value="Sig_transdc_His_kin-like_C"/>
</dbReference>
<name>A0A4V2PYE4_9SPHI</name>
<keyword evidence="5" id="KW-0547">Nucleotide-binding</keyword>
<dbReference type="Pfam" id="PF00512">
    <property type="entry name" value="HisKA"/>
    <property type="match status" value="1"/>
</dbReference>
<keyword evidence="8" id="KW-0902">Two-component regulatory system</keyword>
<dbReference type="EMBL" id="SMGO01000001">
    <property type="protein sequence ID" value="TCK85661.1"/>
    <property type="molecule type" value="Genomic_DNA"/>
</dbReference>
<keyword evidence="3" id="KW-0597">Phosphoprotein</keyword>
<dbReference type="SMART" id="SM00388">
    <property type="entry name" value="HisKA"/>
    <property type="match status" value="1"/>
</dbReference>
<dbReference type="SUPFAM" id="SSF55785">
    <property type="entry name" value="PYP-like sensor domain (PAS domain)"/>
    <property type="match status" value="1"/>
</dbReference>
<keyword evidence="15" id="KW-1185">Reference proteome</keyword>
<keyword evidence="4" id="KW-0808">Transferase</keyword>
<feature type="coiled-coil region" evidence="11">
    <location>
        <begin position="121"/>
        <end position="170"/>
    </location>
</feature>
<dbReference type="InterPro" id="IPR005467">
    <property type="entry name" value="His_kinase_dom"/>
</dbReference>
<evidence type="ECO:0000256" key="1">
    <source>
        <dbReference type="ARBA" id="ARBA00000085"/>
    </source>
</evidence>
<evidence type="ECO:0000313" key="15">
    <source>
        <dbReference type="Proteomes" id="UP000294616"/>
    </source>
</evidence>
<sequence length="394" mass="44769">MESAKLLKAVIENSNEGIITIDDSGIVETINPSALRLFDYTAEEVIGNNISMLMPEPYKSQHDDYINRYLSTGKKKIIGIGREVLGQKKNGSTFPFWLSISEVNYENRKIFTGFVQDLSKQKEAEEMLRLYTEELEEVIRERTADLHTMVKRLEDAKDNVTKSLQKEKDLNRLKSQFVSMASHEFRTPLGSVQLSASLINKYAEKHDIEGVYKHTLKIRNSVDLLTSILNDFLSLDRLEGGVIEPHPKSFNIVKFSEEIIEEMQSMTKQNQNIVYQHTGNVGTVYLDPHLLKNAIINLISNAIKYSGENTFIEFNTYISNDKCIVEVKDDGIGIPEADQKHLLEPFFRANNTGKIPGTGLGLNIVKQYAHLMNGEISWISKLDEGTTFILIFKQ</sequence>
<feature type="domain" description="PAS" evidence="13">
    <location>
        <begin position="3"/>
        <end position="73"/>
    </location>
</feature>
<dbReference type="InterPro" id="IPR003661">
    <property type="entry name" value="HisK_dim/P_dom"/>
</dbReference>
<dbReference type="Pfam" id="PF13426">
    <property type="entry name" value="PAS_9"/>
    <property type="match status" value="1"/>
</dbReference>
<dbReference type="SUPFAM" id="SSF47384">
    <property type="entry name" value="Homodimeric domain of signal transducing histidine kinase"/>
    <property type="match status" value="1"/>
</dbReference>
<evidence type="ECO:0000259" key="13">
    <source>
        <dbReference type="PROSITE" id="PS50112"/>
    </source>
</evidence>
<evidence type="ECO:0000313" key="14">
    <source>
        <dbReference type="EMBL" id="TCK85661.1"/>
    </source>
</evidence>
<dbReference type="Gene3D" id="3.30.450.20">
    <property type="entry name" value="PAS domain"/>
    <property type="match status" value="1"/>
</dbReference>
<evidence type="ECO:0000256" key="3">
    <source>
        <dbReference type="ARBA" id="ARBA00022553"/>
    </source>
</evidence>
<dbReference type="InterPro" id="IPR036097">
    <property type="entry name" value="HisK_dim/P_sf"/>
</dbReference>
<dbReference type="NCBIfam" id="TIGR00229">
    <property type="entry name" value="sensory_box"/>
    <property type="match status" value="1"/>
</dbReference>